<dbReference type="GO" id="GO:0055129">
    <property type="term" value="P:L-proline biosynthetic process"/>
    <property type="evidence" value="ECO:0007669"/>
    <property type="project" value="UniProtKB-UniRule"/>
</dbReference>
<evidence type="ECO:0000256" key="3">
    <source>
        <dbReference type="ARBA" id="ARBA00023002"/>
    </source>
</evidence>
<evidence type="ECO:0000256" key="4">
    <source>
        <dbReference type="HAMAP-Rule" id="MF_01925"/>
    </source>
</evidence>
<dbReference type="HAMAP" id="MF_01925">
    <property type="entry name" value="P5C_reductase"/>
    <property type="match status" value="1"/>
</dbReference>
<dbReference type="AlphaFoldDB" id="A0A0P7X3C9"/>
<dbReference type="PIRSF" id="PIRSF000193">
    <property type="entry name" value="Pyrrol-5-carb_rd"/>
    <property type="match status" value="1"/>
</dbReference>
<evidence type="ECO:0000313" key="12">
    <source>
        <dbReference type="Proteomes" id="UP000182800"/>
    </source>
</evidence>
<dbReference type="EC" id="1.5.1.2" evidence="4 5"/>
<comment type="subcellular location">
    <subcellularLocation>
        <location evidence="4">Cytoplasm</location>
    </subcellularLocation>
</comment>
<comment type="similarity">
    <text evidence="1 4">Belongs to the pyrroline-5-carboxylate reductase family.</text>
</comment>
<dbReference type="GO" id="GO:0005737">
    <property type="term" value="C:cytoplasm"/>
    <property type="evidence" value="ECO:0007669"/>
    <property type="project" value="UniProtKB-SubCell"/>
</dbReference>
<dbReference type="GO" id="GO:0004735">
    <property type="term" value="F:pyrroline-5-carboxylate reductase activity"/>
    <property type="evidence" value="ECO:0007669"/>
    <property type="project" value="UniProtKB-UniRule"/>
</dbReference>
<dbReference type="Gene3D" id="3.40.50.720">
    <property type="entry name" value="NAD(P)-binding Rossmann-like Domain"/>
    <property type="match status" value="1"/>
</dbReference>
<dbReference type="STRING" id="1653334.GA0071312_1048"/>
<comment type="catalytic activity">
    <reaction evidence="4">
        <text>L-proline + NADP(+) = (S)-1-pyrroline-5-carboxylate + NADPH + 2 H(+)</text>
        <dbReference type="Rhea" id="RHEA:14109"/>
        <dbReference type="ChEBI" id="CHEBI:15378"/>
        <dbReference type="ChEBI" id="CHEBI:17388"/>
        <dbReference type="ChEBI" id="CHEBI:57783"/>
        <dbReference type="ChEBI" id="CHEBI:58349"/>
        <dbReference type="ChEBI" id="CHEBI:60039"/>
        <dbReference type="EC" id="1.5.1.2"/>
    </reaction>
</comment>
<keyword evidence="12" id="KW-1185">Reference proteome</keyword>
<dbReference type="Proteomes" id="UP000050497">
    <property type="component" value="Unassembled WGS sequence"/>
</dbReference>
<feature type="binding site" evidence="6">
    <location>
        <begin position="80"/>
        <end position="83"/>
    </location>
    <ligand>
        <name>NADP(+)</name>
        <dbReference type="ChEBI" id="CHEBI:58349"/>
    </ligand>
</feature>
<dbReference type="EMBL" id="LJSX01000037">
    <property type="protein sequence ID" value="KPQ09021.1"/>
    <property type="molecule type" value="Genomic_DNA"/>
</dbReference>
<dbReference type="InterPro" id="IPR036291">
    <property type="entry name" value="NAD(P)-bd_dom_sf"/>
</dbReference>
<evidence type="ECO:0000256" key="1">
    <source>
        <dbReference type="ARBA" id="ARBA00005525"/>
    </source>
</evidence>
<dbReference type="RefSeq" id="WP_083204326.1">
    <property type="nucleotide sequence ID" value="NZ_FMBM01000001.1"/>
</dbReference>
<dbReference type="UniPathway" id="UPA00098">
    <property type="reaction ID" value="UER00361"/>
</dbReference>
<comment type="catalytic activity">
    <reaction evidence="4">
        <text>L-proline + NAD(+) = (S)-1-pyrroline-5-carboxylate + NADH + 2 H(+)</text>
        <dbReference type="Rhea" id="RHEA:14105"/>
        <dbReference type="ChEBI" id="CHEBI:15378"/>
        <dbReference type="ChEBI" id="CHEBI:17388"/>
        <dbReference type="ChEBI" id="CHEBI:57540"/>
        <dbReference type="ChEBI" id="CHEBI:57945"/>
        <dbReference type="ChEBI" id="CHEBI:60039"/>
        <dbReference type="EC" id="1.5.1.2"/>
    </reaction>
</comment>
<evidence type="ECO:0000256" key="2">
    <source>
        <dbReference type="ARBA" id="ARBA00022857"/>
    </source>
</evidence>
<dbReference type="InterPro" id="IPR008927">
    <property type="entry name" value="6-PGluconate_DH-like_C_sf"/>
</dbReference>
<accession>A0A0P7X3C9</accession>
<dbReference type="FunFam" id="1.10.3730.10:FF:000001">
    <property type="entry name" value="Pyrroline-5-carboxylate reductase"/>
    <property type="match status" value="1"/>
</dbReference>
<protein>
    <recommendedName>
        <fullName evidence="4 5">Pyrroline-5-carboxylate reductase</fullName>
        <shortName evidence="4">P5C reductase</shortName>
        <shortName evidence="4">P5CR</shortName>
        <ecNumber evidence="4 5">1.5.1.2</ecNumber>
    </recommendedName>
    <alternativeName>
        <fullName evidence="4">PCA reductase</fullName>
    </alternativeName>
</protein>
<name>A0A0P7X3C9_9HYPH</name>
<dbReference type="PANTHER" id="PTHR11645:SF0">
    <property type="entry name" value="PYRROLINE-5-CARBOXYLATE REDUCTASE 3"/>
    <property type="match status" value="1"/>
</dbReference>
<organism evidence="9 11">
    <name type="scientific">Saliniramus fredricksonii</name>
    <dbReference type="NCBI Taxonomy" id="1653334"/>
    <lineage>
        <taxon>Bacteria</taxon>
        <taxon>Pseudomonadati</taxon>
        <taxon>Pseudomonadota</taxon>
        <taxon>Alphaproteobacteria</taxon>
        <taxon>Hyphomicrobiales</taxon>
        <taxon>Salinarimonadaceae</taxon>
        <taxon>Saliniramus</taxon>
    </lineage>
</organism>
<comment type="caution">
    <text evidence="9">The sequence shown here is derived from an EMBL/GenBank/DDBJ whole genome shotgun (WGS) entry which is preliminary data.</text>
</comment>
<keyword evidence="3 4" id="KW-0560">Oxidoreductase</keyword>
<evidence type="ECO:0000256" key="5">
    <source>
        <dbReference type="NCBIfam" id="TIGR00112"/>
    </source>
</evidence>
<dbReference type="SUPFAM" id="SSF48179">
    <property type="entry name" value="6-phosphogluconate dehydrogenase C-terminal domain-like"/>
    <property type="match status" value="1"/>
</dbReference>
<dbReference type="InterPro" id="IPR029036">
    <property type="entry name" value="P5CR_dimer"/>
</dbReference>
<dbReference type="PANTHER" id="PTHR11645">
    <property type="entry name" value="PYRROLINE-5-CARBOXYLATE REDUCTASE"/>
    <property type="match status" value="1"/>
</dbReference>
<dbReference type="Gene3D" id="1.10.3730.10">
    <property type="entry name" value="ProC C-terminal domain-like"/>
    <property type="match status" value="1"/>
</dbReference>
<feature type="domain" description="Pyrroline-5-carboxylate reductase dimerisation" evidence="8">
    <location>
        <begin position="173"/>
        <end position="276"/>
    </location>
</feature>
<dbReference type="SUPFAM" id="SSF51735">
    <property type="entry name" value="NAD(P)-binding Rossmann-fold domains"/>
    <property type="match status" value="1"/>
</dbReference>
<evidence type="ECO:0000313" key="9">
    <source>
        <dbReference type="EMBL" id="KPQ09021.1"/>
    </source>
</evidence>
<proteinExistence type="inferred from homology"/>
<dbReference type="Proteomes" id="UP000182800">
    <property type="component" value="Unassembled WGS sequence"/>
</dbReference>
<evidence type="ECO:0000313" key="10">
    <source>
        <dbReference type="EMBL" id="SCC79624.1"/>
    </source>
</evidence>
<keyword evidence="4" id="KW-0963">Cytoplasm</keyword>
<dbReference type="InterPro" id="IPR028939">
    <property type="entry name" value="P5C_Rdtase_cat_N"/>
</dbReference>
<sequence>MTVAMIGEAQNLPASLLLVGGGKMGGAMLEGWLKVGLPGSAATVIDPHPGPDLQQLCAARGVALNPASDTIAPPEALVLAIKPQVLAEVGPQIAPLVDSRTTLISVLAGKTIANLDAAIPGCGGIVRSIPNLPAAIAQGATGACTSPGLAEERRAMADALLGAIGVVAWVEDEGLIDACTAVSGSGPAYVFLLAEELARAGIDAGLPEELAQKLARATVAGAGAMLAQSPLPSGTLRENVTSKGGTTAAALEVLMAENGFRPLLRDAVAAAKNRAGALSG</sequence>
<evidence type="ECO:0000256" key="6">
    <source>
        <dbReference type="PIRSR" id="PIRSR000193-1"/>
    </source>
</evidence>
<comment type="function">
    <text evidence="4">Catalyzes the reduction of 1-pyrroline-5-carboxylate (PCA) to L-proline.</text>
</comment>
<gene>
    <name evidence="4 9" type="primary">proC</name>
    <name evidence="10" type="ORF">GA0071312_1048</name>
    <name evidence="9" type="ORF">HLUCCO17_16590</name>
</gene>
<dbReference type="Pfam" id="PF14748">
    <property type="entry name" value="P5CR_dimer"/>
    <property type="match status" value="1"/>
</dbReference>
<evidence type="ECO:0000259" key="7">
    <source>
        <dbReference type="Pfam" id="PF03807"/>
    </source>
</evidence>
<comment type="pathway">
    <text evidence="4">Amino-acid biosynthesis; L-proline biosynthesis; L-proline from L-glutamate 5-semialdehyde: step 1/1.</text>
</comment>
<dbReference type="PATRIC" id="fig|1653334.4.peg.1280"/>
<keyword evidence="4" id="KW-0641">Proline biosynthesis</keyword>
<reference evidence="9 11" key="1">
    <citation type="submission" date="2015-09" db="EMBL/GenBank/DDBJ databases">
        <title>Identification and resolution of microdiversity through metagenomic sequencing of parallel consortia.</title>
        <authorList>
            <person name="Nelson W.C."/>
            <person name="Romine M.F."/>
            <person name="Lindemann S.R."/>
        </authorList>
    </citation>
    <scope>NUCLEOTIDE SEQUENCE [LARGE SCALE GENOMIC DNA]</scope>
    <source>
        <strain evidence="9">HL-109</strain>
    </source>
</reference>
<dbReference type="InterPro" id="IPR000304">
    <property type="entry name" value="Pyrroline-COOH_reductase"/>
</dbReference>
<dbReference type="NCBIfam" id="TIGR00112">
    <property type="entry name" value="proC"/>
    <property type="match status" value="1"/>
</dbReference>
<evidence type="ECO:0000313" key="11">
    <source>
        <dbReference type="Proteomes" id="UP000050497"/>
    </source>
</evidence>
<keyword evidence="4" id="KW-0028">Amino-acid biosynthesis</keyword>
<dbReference type="Pfam" id="PF03807">
    <property type="entry name" value="F420_oxidored"/>
    <property type="match status" value="1"/>
</dbReference>
<dbReference type="EMBL" id="FMBM01000001">
    <property type="protein sequence ID" value="SCC79624.1"/>
    <property type="molecule type" value="Genomic_DNA"/>
</dbReference>
<feature type="domain" description="Pyrroline-5-carboxylate reductase catalytic N-terminal" evidence="7">
    <location>
        <begin position="18"/>
        <end position="109"/>
    </location>
</feature>
<evidence type="ECO:0000259" key="8">
    <source>
        <dbReference type="Pfam" id="PF14748"/>
    </source>
</evidence>
<keyword evidence="2 4" id="KW-0521">NADP</keyword>
<reference evidence="10 12" key="2">
    <citation type="submission" date="2016-08" db="EMBL/GenBank/DDBJ databases">
        <authorList>
            <person name="Varghese N."/>
            <person name="Submissions Spin"/>
        </authorList>
    </citation>
    <scope>NUCLEOTIDE SEQUENCE [LARGE SCALE GENOMIC DNA]</scope>
    <source>
        <strain evidence="10 12">HL-109</strain>
    </source>
</reference>